<keyword evidence="1" id="KW-0479">Metal-binding</keyword>
<reference evidence="5 6" key="1">
    <citation type="submission" date="2020-06" db="EMBL/GenBank/DDBJ databases">
        <authorList>
            <person name="Criscuolo A."/>
        </authorList>
    </citation>
    <scope>NUCLEOTIDE SEQUENCE [LARGE SCALE GENOMIC DNA]</scope>
    <source>
        <strain evidence="5">1804121828</strain>
    </source>
</reference>
<dbReference type="AlphaFoldDB" id="A0A6V6Y7A8"/>
<evidence type="ECO:0000256" key="2">
    <source>
        <dbReference type="ARBA" id="ARBA00023004"/>
    </source>
</evidence>
<evidence type="ECO:0000259" key="4">
    <source>
        <dbReference type="PROSITE" id="PS51379"/>
    </source>
</evidence>
<accession>A0A6V6Y7A8</accession>
<dbReference type="Gene3D" id="1.10.1060.10">
    <property type="entry name" value="Alpha-helical ferredoxin"/>
    <property type="match status" value="1"/>
</dbReference>
<dbReference type="PROSITE" id="PS00198">
    <property type="entry name" value="4FE4S_FER_1"/>
    <property type="match status" value="2"/>
</dbReference>
<evidence type="ECO:0000256" key="3">
    <source>
        <dbReference type="ARBA" id="ARBA00023014"/>
    </source>
</evidence>
<dbReference type="NCBIfam" id="TIGR02910">
    <property type="entry name" value="sulfite_red_A"/>
    <property type="match status" value="1"/>
</dbReference>
<keyword evidence="6" id="KW-1185">Reference proteome</keyword>
<dbReference type="GO" id="GO:0051536">
    <property type="term" value="F:iron-sulfur cluster binding"/>
    <property type="evidence" value="ECO:0007669"/>
    <property type="project" value="UniProtKB-KW"/>
</dbReference>
<dbReference type="PANTHER" id="PTHR40447:SF1">
    <property type="entry name" value="ANAEROBIC SULFITE REDUCTASE SUBUNIT A"/>
    <property type="match status" value="1"/>
</dbReference>
<dbReference type="Pfam" id="PF17179">
    <property type="entry name" value="Fer4_22"/>
    <property type="match status" value="1"/>
</dbReference>
<comment type="caution">
    <text evidence="5">The sequence shown here is derived from an EMBL/GenBank/DDBJ whole genome shotgun (WGS) entry which is preliminary data.</text>
</comment>
<feature type="domain" description="4Fe-4S ferredoxin-type" evidence="4">
    <location>
        <begin position="214"/>
        <end position="246"/>
    </location>
</feature>
<dbReference type="EMBL" id="CAIJCS010000020">
    <property type="protein sequence ID" value="CAC9933418.1"/>
    <property type="molecule type" value="Genomic_DNA"/>
</dbReference>
<evidence type="ECO:0000313" key="6">
    <source>
        <dbReference type="Proteomes" id="UP000586454"/>
    </source>
</evidence>
<dbReference type="InterPro" id="IPR017896">
    <property type="entry name" value="4Fe4S_Fe-S-bd"/>
</dbReference>
<dbReference type="GO" id="GO:0046872">
    <property type="term" value="F:metal ion binding"/>
    <property type="evidence" value="ECO:0007669"/>
    <property type="project" value="UniProtKB-KW"/>
</dbReference>
<organism evidence="5 6">
    <name type="scientific">Aedoeadaptatus nemausensis</name>
    <dbReference type="NCBI Taxonomy" id="2582829"/>
    <lineage>
        <taxon>Bacteria</taxon>
        <taxon>Bacillati</taxon>
        <taxon>Bacillota</taxon>
        <taxon>Tissierellia</taxon>
        <taxon>Tissierellales</taxon>
        <taxon>Peptoniphilaceae</taxon>
        <taxon>Aedoeadaptatus</taxon>
    </lineage>
</organism>
<evidence type="ECO:0000256" key="1">
    <source>
        <dbReference type="ARBA" id="ARBA00022723"/>
    </source>
</evidence>
<sequence length="341" mass="39737">MGYKFSLSSINALLEDLSKEYLLFAPKRFEGQAPYSDLDSIRYGEVQSIEEMELDQKSHYSMKEVFYPISETLFYFTENTVTESEPRFQKEALVFLRSCDLHSVKRLDAIYLENKFADHYYKRLRDKIKFVLIGCPEAYENCFCVDMETNKSDDYSASIDRDGDVFYMDVRDEDLDGIFERHSEEKLHVEPSYVTETPTRVKLSDNIDPKKVAGSEFWNQYDKRCIACGRCNFVCPTCTCFTMQDLFYQDNGRAGERRRVHASCMVDGFTDVAGGGKYRDKHGQRMRFKTLHKVYDFKKRFGYHMCTGCGRCDDVCPEYISFSTMVTEVASMTIDKEEENA</sequence>
<keyword evidence="2" id="KW-0408">Iron</keyword>
<dbReference type="PANTHER" id="PTHR40447">
    <property type="entry name" value="ANAEROBIC SULFITE REDUCTASE SUBUNIT A"/>
    <property type="match status" value="1"/>
</dbReference>
<evidence type="ECO:0000313" key="5">
    <source>
        <dbReference type="EMBL" id="CAC9933418.1"/>
    </source>
</evidence>
<dbReference type="InterPro" id="IPR017900">
    <property type="entry name" value="4Fe4S_Fe_S_CS"/>
</dbReference>
<feature type="domain" description="4Fe-4S ferredoxin-type" evidence="4">
    <location>
        <begin position="297"/>
        <end position="325"/>
    </location>
</feature>
<dbReference type="SUPFAM" id="SSF46548">
    <property type="entry name" value="alpha-helical ferredoxin"/>
    <property type="match status" value="1"/>
</dbReference>
<dbReference type="InterPro" id="IPR009051">
    <property type="entry name" value="Helical_ferredxn"/>
</dbReference>
<proteinExistence type="predicted"/>
<dbReference type="PROSITE" id="PS51379">
    <property type="entry name" value="4FE4S_FER_2"/>
    <property type="match status" value="2"/>
</dbReference>
<dbReference type="RefSeq" id="WP_180500340.1">
    <property type="nucleotide sequence ID" value="NZ_CAIJCS010000020.1"/>
</dbReference>
<dbReference type="Proteomes" id="UP000586454">
    <property type="component" value="Unassembled WGS sequence"/>
</dbReference>
<keyword evidence="3" id="KW-0411">Iron-sulfur</keyword>
<dbReference type="InterPro" id="IPR014259">
    <property type="entry name" value="Sulphite_reductase_A"/>
</dbReference>
<protein>
    <submittedName>
        <fullName evidence="5">Anaerobic sulfite reductase subunit A</fullName>
    </submittedName>
</protein>
<name>A0A6V6Y7A8_9FIRM</name>
<gene>
    <name evidence="5" type="primary">asrA</name>
    <name evidence="5" type="ORF">PEPNEM18_01260</name>
</gene>